<feature type="domain" description="GATA-type" evidence="4">
    <location>
        <begin position="168"/>
        <end position="203"/>
    </location>
</feature>
<dbReference type="PRINTS" id="PR00619">
    <property type="entry name" value="GATAZNFINGER"/>
</dbReference>
<evidence type="ECO:0000313" key="6">
    <source>
        <dbReference type="Proteomes" id="UP001519460"/>
    </source>
</evidence>
<keyword evidence="2" id="KW-0479">Metal-binding</keyword>
<dbReference type="AlphaFoldDB" id="A0ABD0L700"/>
<feature type="region of interest" description="Disordered" evidence="3">
    <location>
        <begin position="60"/>
        <end position="95"/>
    </location>
</feature>
<feature type="compositionally biased region" description="Polar residues" evidence="3">
    <location>
        <begin position="162"/>
        <end position="176"/>
    </location>
</feature>
<feature type="compositionally biased region" description="Basic and acidic residues" evidence="3">
    <location>
        <begin position="27"/>
        <end position="42"/>
    </location>
</feature>
<dbReference type="EMBL" id="JACVVK020000078">
    <property type="protein sequence ID" value="KAK7495061.1"/>
    <property type="molecule type" value="Genomic_DNA"/>
</dbReference>
<evidence type="ECO:0000256" key="2">
    <source>
        <dbReference type="PROSITE-ProRule" id="PRU00094"/>
    </source>
</evidence>
<dbReference type="PROSITE" id="PS50114">
    <property type="entry name" value="GATA_ZN_FINGER_2"/>
    <property type="match status" value="1"/>
</dbReference>
<evidence type="ECO:0000313" key="5">
    <source>
        <dbReference type="EMBL" id="KAK7495061.1"/>
    </source>
</evidence>
<protein>
    <recommendedName>
        <fullName evidence="4">GATA-type domain-containing protein</fullName>
    </recommendedName>
</protein>
<feature type="region of interest" description="Disordered" evidence="3">
    <location>
        <begin position="1"/>
        <end position="45"/>
    </location>
</feature>
<dbReference type="CDD" id="cd00202">
    <property type="entry name" value="ZnF_GATA"/>
    <property type="match status" value="1"/>
</dbReference>
<dbReference type="SUPFAM" id="SSF57716">
    <property type="entry name" value="Glucocorticoid receptor-like (DNA-binding domain)"/>
    <property type="match status" value="1"/>
</dbReference>
<evidence type="ECO:0000259" key="4">
    <source>
        <dbReference type="PROSITE" id="PS50114"/>
    </source>
</evidence>
<dbReference type="GO" id="GO:0008270">
    <property type="term" value="F:zinc ion binding"/>
    <property type="evidence" value="ECO:0007669"/>
    <property type="project" value="UniProtKB-KW"/>
</dbReference>
<dbReference type="Gene3D" id="3.30.50.10">
    <property type="entry name" value="Erythroid Transcription Factor GATA-1, subunit A"/>
    <property type="match status" value="1"/>
</dbReference>
<dbReference type="Pfam" id="PF00320">
    <property type="entry name" value="GATA"/>
    <property type="match status" value="1"/>
</dbReference>
<keyword evidence="1" id="KW-0539">Nucleus</keyword>
<proteinExistence type="predicted"/>
<reference evidence="5 6" key="1">
    <citation type="journal article" date="2023" name="Sci. Data">
        <title>Genome assembly of the Korean intertidal mud-creeper Batillaria attramentaria.</title>
        <authorList>
            <person name="Patra A.K."/>
            <person name="Ho P.T."/>
            <person name="Jun S."/>
            <person name="Lee S.J."/>
            <person name="Kim Y."/>
            <person name="Won Y.J."/>
        </authorList>
    </citation>
    <scope>NUCLEOTIDE SEQUENCE [LARGE SCALE GENOMIC DNA]</scope>
    <source>
        <strain evidence="5">Wonlab-2016</strain>
    </source>
</reference>
<feature type="compositionally biased region" description="Basic and acidic residues" evidence="3">
    <location>
        <begin position="61"/>
        <end position="72"/>
    </location>
</feature>
<feature type="compositionally biased region" description="Basic and acidic residues" evidence="3">
    <location>
        <begin position="1"/>
        <end position="10"/>
    </location>
</feature>
<dbReference type="PANTHER" id="PTHR47341">
    <property type="entry name" value="GATA-TYPE ZINC FINGER PROTEIN 1"/>
    <property type="match status" value="1"/>
</dbReference>
<dbReference type="SMART" id="SM00401">
    <property type="entry name" value="ZnF_GATA"/>
    <property type="match status" value="1"/>
</dbReference>
<accession>A0ABD0L700</accession>
<keyword evidence="6" id="KW-1185">Reference proteome</keyword>
<keyword evidence="2" id="KW-0863">Zinc-finger</keyword>
<evidence type="ECO:0000256" key="3">
    <source>
        <dbReference type="SAM" id="MobiDB-lite"/>
    </source>
</evidence>
<name>A0ABD0L700_9CAEN</name>
<gene>
    <name evidence="5" type="ORF">BaRGS_00013701</name>
</gene>
<dbReference type="InterPro" id="IPR053116">
    <property type="entry name" value="GATA-type_Znf_Regulator"/>
</dbReference>
<sequence length="241" mass="27187">MPFNIREDRVICPTEKPSQAGRASDSTGRKTAETSRDCHKEVSSPCSLCNKENLGLVTRNDQARTEEDRNGETGKAVRRQRRKPLHPQKSPSLWDPNFRGVTLHFHTVVHGGSSELIITPFYSKSLPKLVRRRCRVRNSSECDAEQASLEEIANSGDEQHPPSRTLQTTGTKSCASCGTRRTPLWRDAEDGTPLCNACGIRYRKYRMRCGQCWHIPRKDNKVYPACSQCGGVLRFAQNRKS</sequence>
<comment type="caution">
    <text evidence="5">The sequence shown here is derived from an EMBL/GenBank/DDBJ whole genome shotgun (WGS) entry which is preliminary data.</text>
</comment>
<feature type="region of interest" description="Disordered" evidence="3">
    <location>
        <begin position="152"/>
        <end position="176"/>
    </location>
</feature>
<organism evidence="5 6">
    <name type="scientific">Batillaria attramentaria</name>
    <dbReference type="NCBI Taxonomy" id="370345"/>
    <lineage>
        <taxon>Eukaryota</taxon>
        <taxon>Metazoa</taxon>
        <taxon>Spiralia</taxon>
        <taxon>Lophotrochozoa</taxon>
        <taxon>Mollusca</taxon>
        <taxon>Gastropoda</taxon>
        <taxon>Caenogastropoda</taxon>
        <taxon>Sorbeoconcha</taxon>
        <taxon>Cerithioidea</taxon>
        <taxon>Batillariidae</taxon>
        <taxon>Batillaria</taxon>
    </lineage>
</organism>
<keyword evidence="2" id="KW-0862">Zinc</keyword>
<dbReference type="InterPro" id="IPR013088">
    <property type="entry name" value="Znf_NHR/GATA"/>
</dbReference>
<feature type="compositionally biased region" description="Basic residues" evidence="3">
    <location>
        <begin position="76"/>
        <end position="86"/>
    </location>
</feature>
<dbReference type="PANTHER" id="PTHR47341:SF1">
    <property type="entry name" value="GATA-TYPE ZINC FINGER PROTEIN 1"/>
    <property type="match status" value="1"/>
</dbReference>
<dbReference type="InterPro" id="IPR000679">
    <property type="entry name" value="Znf_GATA"/>
</dbReference>
<dbReference type="Proteomes" id="UP001519460">
    <property type="component" value="Unassembled WGS sequence"/>
</dbReference>
<evidence type="ECO:0000256" key="1">
    <source>
        <dbReference type="ARBA" id="ARBA00023242"/>
    </source>
</evidence>